<name>A0A0C2SFG0_CLOBO</name>
<evidence type="ECO:0000259" key="2">
    <source>
        <dbReference type="SMART" id="SM00316"/>
    </source>
</evidence>
<dbReference type="AlphaFoldDB" id="A0A0C2SFG0"/>
<evidence type="ECO:0000313" key="4">
    <source>
        <dbReference type="EMBL" id="NFF89034.1"/>
    </source>
</evidence>
<comment type="caution">
    <text evidence="5">The sequence shown here is derived from an EMBL/GenBank/DDBJ whole genome shotgun (WGS) entry which is preliminary data.</text>
</comment>
<accession>A0A0C2SFG0</accession>
<feature type="domain" description="S1 motif" evidence="2">
    <location>
        <begin position="70"/>
        <end position="131"/>
    </location>
</feature>
<dbReference type="Proteomes" id="UP000473681">
    <property type="component" value="Unassembled WGS sequence"/>
</dbReference>
<dbReference type="PANTHER" id="PTHR37296">
    <property type="entry name" value="CONSERVED VIRULENCE FACTOR B"/>
    <property type="match status" value="1"/>
</dbReference>
<dbReference type="Gene3D" id="1.10.10.10">
    <property type="entry name" value="Winged helix-like DNA-binding domain superfamily/Winged helix DNA-binding domain"/>
    <property type="match status" value="1"/>
</dbReference>
<evidence type="ECO:0000256" key="1">
    <source>
        <dbReference type="PIRNR" id="PIRNR012524"/>
    </source>
</evidence>
<sequence length="278" mass="31759">MILIGEYNNFKVSKKVDFGYYLENEMGEEVLLPNSSLNEKKIEVGDKVEAFVYRDSKDRVISTLKTPSLTVGKVGYLEVVGQSGIGAFADFGLERDAFVPIKEQIYKLKTGEKYLFYMYLDKTDRIALTTRVDNYLEFASPEEFKTSDEVEAIVYESGYNGTLKVAINRKFKGILLGNEHFDYLYPGQAVNARVKRIYEDGVIGITTRKTRLNERDVLSKDILQYLRENGGFMPFNDKSSPEDIKRTFNTSKNYFKIALGGLMKQKLIAQDKEGTRLL</sequence>
<dbReference type="GO" id="GO:0003677">
    <property type="term" value="F:DNA binding"/>
    <property type="evidence" value="ECO:0007669"/>
    <property type="project" value="UniProtKB-KW"/>
</dbReference>
<organism evidence="5 8">
    <name type="scientific">Clostridium botulinum</name>
    <dbReference type="NCBI Taxonomy" id="1491"/>
    <lineage>
        <taxon>Bacteria</taxon>
        <taxon>Bacillati</taxon>
        <taxon>Bacillota</taxon>
        <taxon>Clostridia</taxon>
        <taxon>Eubacteriales</taxon>
        <taxon>Clostridiaceae</taxon>
        <taxon>Clostridium</taxon>
    </lineage>
</organism>
<evidence type="ECO:0000313" key="5">
    <source>
        <dbReference type="EMBL" id="NFN36224.1"/>
    </source>
</evidence>
<evidence type="ECO:0000313" key="8">
    <source>
        <dbReference type="Proteomes" id="UP000473681"/>
    </source>
</evidence>
<dbReference type="EMBL" id="SWVK01000021">
    <property type="protein sequence ID" value="NFN36224.1"/>
    <property type="molecule type" value="Genomic_DNA"/>
</dbReference>
<evidence type="ECO:0000313" key="6">
    <source>
        <dbReference type="EMBL" id="NFV24853.1"/>
    </source>
</evidence>
<feature type="domain" description="S1 motif" evidence="2">
    <location>
        <begin position="3"/>
        <end position="65"/>
    </location>
</feature>
<dbReference type="Proteomes" id="UP000472355">
    <property type="component" value="Unassembled WGS sequence"/>
</dbReference>
<dbReference type="InterPro" id="IPR003029">
    <property type="entry name" value="S1_domain"/>
</dbReference>
<dbReference type="EMBL" id="SWOV01000048">
    <property type="protein sequence ID" value="NFF89034.1"/>
    <property type="molecule type" value="Genomic_DNA"/>
</dbReference>
<dbReference type="InterPro" id="IPR040764">
    <property type="entry name" value="CvfB_WH"/>
</dbReference>
<dbReference type="PANTHER" id="PTHR37296:SF1">
    <property type="entry name" value="CONSERVED VIRULENCE FACTOR B"/>
    <property type="match status" value="1"/>
</dbReference>
<dbReference type="OrthoDB" id="9801597at2"/>
<dbReference type="EMBL" id="SXFB01000001">
    <property type="protein sequence ID" value="NFV24853.1"/>
    <property type="molecule type" value="Genomic_DNA"/>
</dbReference>
<dbReference type="Proteomes" id="UP000476820">
    <property type="component" value="Unassembled WGS sequence"/>
</dbReference>
<evidence type="ECO:0000313" key="9">
    <source>
        <dbReference type="Proteomes" id="UP000476820"/>
    </source>
</evidence>
<dbReference type="EMBL" id="SGKU01000001">
    <property type="protein sequence ID" value="NFA41171.1"/>
    <property type="molecule type" value="Genomic_DNA"/>
</dbReference>
<dbReference type="SMART" id="SM00316">
    <property type="entry name" value="S1"/>
    <property type="match status" value="3"/>
</dbReference>
<dbReference type="Gene3D" id="2.40.50.140">
    <property type="entry name" value="Nucleic acid-binding proteins"/>
    <property type="match status" value="1"/>
</dbReference>
<dbReference type="SUPFAM" id="SSF50249">
    <property type="entry name" value="Nucleic acid-binding proteins"/>
    <property type="match status" value="1"/>
</dbReference>
<evidence type="ECO:0000313" key="3">
    <source>
        <dbReference type="EMBL" id="NFA41171.1"/>
    </source>
</evidence>
<comment type="similarity">
    <text evidence="1">Belongs to the CvfB family.</text>
</comment>
<dbReference type="InterPro" id="IPR014464">
    <property type="entry name" value="CvfB_fam"/>
</dbReference>
<dbReference type="InterPro" id="IPR039566">
    <property type="entry name" value="CvfB_S1_st"/>
</dbReference>
<dbReference type="RefSeq" id="WP_003371479.1">
    <property type="nucleotide sequence ID" value="NZ_CP010520.1"/>
</dbReference>
<dbReference type="InterPro" id="IPR012340">
    <property type="entry name" value="NA-bd_OB-fold"/>
</dbReference>
<dbReference type="Pfam" id="PF17783">
    <property type="entry name" value="WHD_CvfB"/>
    <property type="match status" value="1"/>
</dbReference>
<dbReference type="Pfam" id="PF13509">
    <property type="entry name" value="S1_2"/>
    <property type="match status" value="1"/>
</dbReference>
<evidence type="ECO:0000313" key="10">
    <source>
        <dbReference type="Proteomes" id="UP000486903"/>
    </source>
</evidence>
<reference evidence="3 7" key="1">
    <citation type="submission" date="2019-02" db="EMBL/GenBank/DDBJ databases">
        <title>Genome sequencing of Clostridium botulinum clinical isolates.</title>
        <authorList>
            <person name="Brunt J."/>
            <person name="Van Vliet A.H.M."/>
            <person name="Stringer S.C."/>
            <person name="Grant K.A."/>
            <person name="Carter A.C."/>
            <person name="Peck M.W."/>
        </authorList>
    </citation>
    <scope>NUCLEOTIDE SEQUENCE [LARGE SCALE GENOMIC DNA]</scope>
    <source>
        <strain evidence="3 7">H113700579</strain>
    </source>
</reference>
<gene>
    <name evidence="3" type="ORF">EXM65_00940</name>
    <name evidence="4" type="ORF">FC774_14365</name>
    <name evidence="5" type="ORF">FDB51_14095</name>
    <name evidence="6" type="ORF">FDG31_01455</name>
</gene>
<keyword evidence="5" id="KW-0238">DNA-binding</keyword>
<dbReference type="PIRSF" id="PIRSF012524">
    <property type="entry name" value="YitL_S1"/>
    <property type="match status" value="1"/>
</dbReference>
<protein>
    <submittedName>
        <fullName evidence="5">DNA-binding protein</fullName>
    </submittedName>
</protein>
<dbReference type="Proteomes" id="UP000486903">
    <property type="component" value="Unassembled WGS sequence"/>
</dbReference>
<proteinExistence type="inferred from homology"/>
<reference evidence="8 9" key="2">
    <citation type="submission" date="2019-04" db="EMBL/GenBank/DDBJ databases">
        <title>Genome sequencing of Clostridium botulinum Groups I-IV and Clostridium butyricum.</title>
        <authorList>
            <person name="Brunt J."/>
            <person name="Van Vliet A.H.M."/>
            <person name="Stringer S.C."/>
            <person name="Carter A.T."/>
            <person name="Peck M.W."/>
        </authorList>
    </citation>
    <scope>NUCLEOTIDE SEQUENCE [LARGE SCALE GENOMIC DNA]</scope>
    <source>
        <strain evidence="4 9">1605</strain>
        <strain evidence="6 10">BL81</strain>
        <strain evidence="5 8">CB-K-33E</strain>
    </source>
</reference>
<evidence type="ECO:0000313" key="7">
    <source>
        <dbReference type="Proteomes" id="UP000472355"/>
    </source>
</evidence>
<feature type="domain" description="S1 motif" evidence="2">
    <location>
        <begin position="145"/>
        <end position="208"/>
    </location>
</feature>
<dbReference type="InterPro" id="IPR036388">
    <property type="entry name" value="WH-like_DNA-bd_sf"/>
</dbReference>